<sequence length="358" mass="36716">MDGSASSDLDTSVPQTDTDTDTDAAESWPRISDYWPDAPHRMGPAADWYPDGDETAGAASPPYTQEPDLPQLISPPPRPRRGGLRFFLAALAAVVFLGGSVLVLARMVLRNDASPEAAVTAQPTAALPADPQNPPVSVQPAPDPSAVTSAPSAAASTSAPAAALPFTSGTFELTGNVVELNVTIAALGTDAVQVSTPDGSGLDPKVAIDGDTLKVNANPDGSKGNGRLDVKLNGKVTWALRMSGGMTTGNFALGNAKLRRIDLNGGANRFQMSLPTPDETLPIRMTGGVGTWEITTADKVPLSVLLRQGAGEVQLNGNRVRNIKRNTNVRADGGAGVESGGLGIDAVAGLGTLTVAPD</sequence>
<protein>
    <recommendedName>
        <fullName evidence="5">Adhesin domain-containing protein</fullName>
    </recommendedName>
</protein>
<name>A0ABQ3ZDF1_9ACTN</name>
<dbReference type="RefSeq" id="WP_203735648.1">
    <property type="nucleotide sequence ID" value="NZ_BAAATX010000049.1"/>
</dbReference>
<feature type="region of interest" description="Disordered" evidence="1">
    <location>
        <begin position="1"/>
        <end position="77"/>
    </location>
</feature>
<feature type="compositionally biased region" description="Low complexity" evidence="1">
    <location>
        <begin position="144"/>
        <end position="153"/>
    </location>
</feature>
<reference evidence="3 4" key="1">
    <citation type="submission" date="2021-01" db="EMBL/GenBank/DDBJ databases">
        <title>Whole genome shotgun sequence of Actinoplanes durhamensis NBRC 14914.</title>
        <authorList>
            <person name="Komaki H."/>
            <person name="Tamura T."/>
        </authorList>
    </citation>
    <scope>NUCLEOTIDE SEQUENCE [LARGE SCALE GENOMIC DNA]</scope>
    <source>
        <strain evidence="3 4">NBRC 14914</strain>
    </source>
</reference>
<evidence type="ECO:0000256" key="2">
    <source>
        <dbReference type="SAM" id="Phobius"/>
    </source>
</evidence>
<keyword evidence="4" id="KW-1185">Reference proteome</keyword>
<comment type="caution">
    <text evidence="3">The sequence shown here is derived from an EMBL/GenBank/DDBJ whole genome shotgun (WGS) entry which is preliminary data.</text>
</comment>
<accession>A0ABQ3ZDF1</accession>
<keyword evidence="2" id="KW-0472">Membrane</keyword>
<evidence type="ECO:0000313" key="4">
    <source>
        <dbReference type="Proteomes" id="UP000637628"/>
    </source>
</evidence>
<dbReference type="EMBL" id="BOML01000090">
    <property type="protein sequence ID" value="GIE07815.1"/>
    <property type="molecule type" value="Genomic_DNA"/>
</dbReference>
<feature type="compositionally biased region" description="Polar residues" evidence="1">
    <location>
        <begin position="1"/>
        <end position="15"/>
    </location>
</feature>
<gene>
    <name evidence="3" type="ORF">Adu01nite_91650</name>
</gene>
<keyword evidence="2" id="KW-0812">Transmembrane</keyword>
<evidence type="ECO:0000313" key="3">
    <source>
        <dbReference type="EMBL" id="GIE07815.1"/>
    </source>
</evidence>
<keyword evidence="2" id="KW-1133">Transmembrane helix</keyword>
<evidence type="ECO:0000256" key="1">
    <source>
        <dbReference type="SAM" id="MobiDB-lite"/>
    </source>
</evidence>
<feature type="region of interest" description="Disordered" evidence="1">
    <location>
        <begin position="120"/>
        <end position="153"/>
    </location>
</feature>
<evidence type="ECO:0008006" key="5">
    <source>
        <dbReference type="Google" id="ProtNLM"/>
    </source>
</evidence>
<dbReference type="Proteomes" id="UP000637628">
    <property type="component" value="Unassembled WGS sequence"/>
</dbReference>
<organism evidence="3 4">
    <name type="scientific">Paractinoplanes durhamensis</name>
    <dbReference type="NCBI Taxonomy" id="113563"/>
    <lineage>
        <taxon>Bacteria</taxon>
        <taxon>Bacillati</taxon>
        <taxon>Actinomycetota</taxon>
        <taxon>Actinomycetes</taxon>
        <taxon>Micromonosporales</taxon>
        <taxon>Micromonosporaceae</taxon>
        <taxon>Paractinoplanes</taxon>
    </lineage>
</organism>
<proteinExistence type="predicted"/>
<feature type="transmembrane region" description="Helical" evidence="2">
    <location>
        <begin position="86"/>
        <end position="109"/>
    </location>
</feature>